<organism evidence="1">
    <name type="scientific">Mimivirus LCMiAC01</name>
    <dbReference type="NCBI Taxonomy" id="2506608"/>
    <lineage>
        <taxon>Viruses</taxon>
        <taxon>Varidnaviria</taxon>
        <taxon>Bamfordvirae</taxon>
        <taxon>Nucleocytoviricota</taxon>
        <taxon>Megaviricetes</taxon>
        <taxon>Imitervirales</taxon>
        <taxon>Mimiviridae</taxon>
        <taxon>Klosneuvirinae</taxon>
    </lineage>
</organism>
<proteinExistence type="predicted"/>
<dbReference type="EMBL" id="MK500398">
    <property type="protein sequence ID" value="QBK88783.1"/>
    <property type="molecule type" value="Genomic_DNA"/>
</dbReference>
<sequence length="163" mass="19735">MQYIDQKFDVHSKKPATKTYSNELIDEFVGIYGKDALDDIYNKLIKYDILEKFSDVIDDINKLFEFSVHYGLLKIVKYLYEYKEAKFYHDILNTYRPNFNTNMDKNAQTIESGSSRNTSLNVAIWDNFTVDRQECVRYLVYMKRYSRYSYKNKKFIYQYNKKK</sequence>
<name>A0A481YZV6_9VIRU</name>
<gene>
    <name evidence="1" type="ORF">LCMiAC01_04650</name>
</gene>
<evidence type="ECO:0000313" key="1">
    <source>
        <dbReference type="EMBL" id="QBK88783.1"/>
    </source>
</evidence>
<protein>
    <submittedName>
        <fullName evidence="1">Uncharacterized protein</fullName>
    </submittedName>
</protein>
<accession>A0A481YZV6</accession>
<reference evidence="1" key="1">
    <citation type="journal article" date="2019" name="MBio">
        <title>Virus Genomes from Deep Sea Sediments Expand the Ocean Megavirome and Support Independent Origins of Viral Gigantism.</title>
        <authorList>
            <person name="Backstrom D."/>
            <person name="Yutin N."/>
            <person name="Jorgensen S.L."/>
            <person name="Dharamshi J."/>
            <person name="Homa F."/>
            <person name="Zaremba-Niedwiedzka K."/>
            <person name="Spang A."/>
            <person name="Wolf Y.I."/>
            <person name="Koonin E.V."/>
            <person name="Ettema T.J."/>
        </authorList>
    </citation>
    <scope>NUCLEOTIDE SEQUENCE</scope>
</reference>